<dbReference type="Pfam" id="PF18962">
    <property type="entry name" value="Por_Secre_tail"/>
    <property type="match status" value="1"/>
</dbReference>
<gene>
    <name evidence="4" type="ORF">IO89_14735</name>
</gene>
<dbReference type="RefSeq" id="WP_034977498.1">
    <property type="nucleotide sequence ID" value="NZ_JPLY01000004.1"/>
</dbReference>
<proteinExistence type="predicted"/>
<evidence type="ECO:0000313" key="5">
    <source>
        <dbReference type="Proteomes" id="UP000028623"/>
    </source>
</evidence>
<reference evidence="4 5" key="1">
    <citation type="submission" date="2014-07" db="EMBL/GenBank/DDBJ databases">
        <title>Epilithonimonas lactis LMG 22401 Genome.</title>
        <authorList>
            <person name="Pipes S.E."/>
            <person name="Stropko S.J."/>
        </authorList>
    </citation>
    <scope>NUCLEOTIDE SEQUENCE [LARGE SCALE GENOMIC DNA]</scope>
    <source>
        <strain evidence="4 5">LMG 24401</strain>
    </source>
</reference>
<comment type="caution">
    <text evidence="4">The sequence shown here is derived from an EMBL/GenBank/DDBJ whole genome shotgun (WGS) entry which is preliminary data.</text>
</comment>
<evidence type="ECO:0000256" key="1">
    <source>
        <dbReference type="ARBA" id="ARBA00022729"/>
    </source>
</evidence>
<dbReference type="EMBL" id="JPLY01000004">
    <property type="protein sequence ID" value="KFC21430.1"/>
    <property type="molecule type" value="Genomic_DNA"/>
</dbReference>
<dbReference type="NCBIfam" id="TIGR04183">
    <property type="entry name" value="Por_Secre_tail"/>
    <property type="match status" value="1"/>
</dbReference>
<feature type="signal peptide" evidence="2">
    <location>
        <begin position="1"/>
        <end position="19"/>
    </location>
</feature>
<evidence type="ECO:0000259" key="3">
    <source>
        <dbReference type="Pfam" id="PF18962"/>
    </source>
</evidence>
<dbReference type="Proteomes" id="UP000028623">
    <property type="component" value="Unassembled WGS sequence"/>
</dbReference>
<dbReference type="AlphaFoldDB" id="A0A085BG35"/>
<dbReference type="STRING" id="421072.SAMN04488097_0853"/>
<feature type="domain" description="Secretion system C-terminal sorting" evidence="3">
    <location>
        <begin position="269"/>
        <end position="335"/>
    </location>
</feature>
<dbReference type="eggNOG" id="COG4886">
    <property type="taxonomic scope" value="Bacteria"/>
</dbReference>
<dbReference type="OrthoDB" id="1288696at2"/>
<feature type="chain" id="PRO_5001787079" description="Secretion system C-terminal sorting domain-containing protein" evidence="2">
    <location>
        <begin position="20"/>
        <end position="337"/>
    </location>
</feature>
<keyword evidence="5" id="KW-1185">Reference proteome</keyword>
<organism evidence="4 5">
    <name type="scientific">Epilithonimonas lactis</name>
    <dbReference type="NCBI Taxonomy" id="421072"/>
    <lineage>
        <taxon>Bacteria</taxon>
        <taxon>Pseudomonadati</taxon>
        <taxon>Bacteroidota</taxon>
        <taxon>Flavobacteriia</taxon>
        <taxon>Flavobacteriales</taxon>
        <taxon>Weeksellaceae</taxon>
        <taxon>Chryseobacterium group</taxon>
        <taxon>Epilithonimonas</taxon>
    </lineage>
</organism>
<keyword evidence="1 2" id="KW-0732">Signal</keyword>
<name>A0A085BG35_9FLAO</name>
<accession>A0A085BG35</accession>
<evidence type="ECO:0000313" key="4">
    <source>
        <dbReference type="EMBL" id="KFC21430.1"/>
    </source>
</evidence>
<evidence type="ECO:0000256" key="2">
    <source>
        <dbReference type="SAM" id="SignalP"/>
    </source>
</evidence>
<protein>
    <recommendedName>
        <fullName evidence="3">Secretion system C-terminal sorting domain-containing protein</fullName>
    </recommendedName>
</protein>
<sequence>MKKIYLLCAIALSTSFLSAQLLESDNFNALTNGDVGTSTTFGAPGQGGLYTNGGANSDYQIVDIDPAHGKSIQISSGNTAVATSNRQVVKPGLATAWTARTAGNDILQGKYEIYTGTAVGATRVGGFVQSSTAGIVGIHYNSATKTLNGNANLTPSAGGASGFFTISGLTPNTYPANTWISVEFTYDPVNGVITYTIDGVKSTLSINNYTITKNLVPSQHNLINQVIATPANTMINTGALDNYSLTAVNAATLGVATVGQIEKTANVTIYPNPTADYINIKSTSRVISVNVIDLSGKTVASKKSADNQVDVRNLTKGTYIINVETENGTETKKFIKK</sequence>
<dbReference type="InterPro" id="IPR026444">
    <property type="entry name" value="Secre_tail"/>
</dbReference>